<name>A0ABV5K6P5_9ACTN</name>
<dbReference type="RefSeq" id="WP_140008385.1">
    <property type="nucleotide sequence ID" value="NZ_JBHMDG010000005.1"/>
</dbReference>
<gene>
    <name evidence="1" type="ORF">ACFFRI_04480</name>
</gene>
<keyword evidence="2" id="KW-1185">Reference proteome</keyword>
<accession>A0ABV5K6P5</accession>
<reference evidence="1 2" key="1">
    <citation type="submission" date="2024-09" db="EMBL/GenBank/DDBJ databases">
        <authorList>
            <person name="Sun Q."/>
            <person name="Mori K."/>
        </authorList>
    </citation>
    <scope>NUCLEOTIDE SEQUENCE [LARGE SCALE GENOMIC DNA]</scope>
    <source>
        <strain evidence="1 2">JCM 9626</strain>
    </source>
</reference>
<dbReference type="EMBL" id="JBHMDG010000005">
    <property type="protein sequence ID" value="MFB9312291.1"/>
    <property type="molecule type" value="Genomic_DNA"/>
</dbReference>
<evidence type="ECO:0000313" key="1">
    <source>
        <dbReference type="EMBL" id="MFB9312291.1"/>
    </source>
</evidence>
<organism evidence="1 2">
    <name type="scientific">Nocardioides plantarum</name>
    <dbReference type="NCBI Taxonomy" id="29299"/>
    <lineage>
        <taxon>Bacteria</taxon>
        <taxon>Bacillati</taxon>
        <taxon>Actinomycetota</taxon>
        <taxon>Actinomycetes</taxon>
        <taxon>Propionibacteriales</taxon>
        <taxon>Nocardioidaceae</taxon>
        <taxon>Nocardioides</taxon>
    </lineage>
</organism>
<comment type="caution">
    <text evidence="1">The sequence shown here is derived from an EMBL/GenBank/DDBJ whole genome shotgun (WGS) entry which is preliminary data.</text>
</comment>
<dbReference type="Proteomes" id="UP001589750">
    <property type="component" value="Unassembled WGS sequence"/>
</dbReference>
<protein>
    <submittedName>
        <fullName evidence="1">Uncharacterized protein</fullName>
    </submittedName>
</protein>
<evidence type="ECO:0000313" key="2">
    <source>
        <dbReference type="Proteomes" id="UP001589750"/>
    </source>
</evidence>
<sequence length="363" mass="37378">MARARWKVVIAAVVALVLVAALTLVLVHVLGGDDHEERARAARSAGASFDQAYLLAPDDAQRVLWTDWGAVRDELGVSLDARSSAEQVEDLISRGFDADLTTATALGESAGTMQQKLAFSPATLEWELFTQSAAAATLTMRLGGGVSTDDVAAALRQLKYAEPDDPDGVWATTSDISISGQLTPELLFVGLDRDSGLVFASDRVGGVDDARKAAAEADPGAVPSTVVDALGSPVVAITYDATYACSALAMANADPSEQAAGEALVAQAGKVNPLTGFGIAAEPGGGVRVALGFESSTQARTNADTRATLVAGDAPGQGGAFTDRFTVGDVMADGDVVRMDLEPREGEYVISDLSSGPVLFATC</sequence>
<proteinExistence type="predicted"/>